<dbReference type="Proteomes" id="UP001147747">
    <property type="component" value="Unassembled WGS sequence"/>
</dbReference>
<evidence type="ECO:0000256" key="8">
    <source>
        <dbReference type="SAM" id="MobiDB-lite"/>
    </source>
</evidence>
<dbReference type="PROSITE" id="PS50157">
    <property type="entry name" value="ZINC_FINGER_C2H2_2"/>
    <property type="match status" value="1"/>
</dbReference>
<sequence length="692" mass="76995">MSVSPVITRKPSYQPFQCLICQSRFTRHENLKRHSALHNRSQNDASLPCDFCHATFSRPDLRNRHMKRKHPDQEDARVNKRTQGDAQARPRASQRGFSPRENSASLSPTDSHNELQSHHSEGDNFGMNNGIWNAGVPYEQRPSDFGSHRDHAESSHRAATVSLAQPFLSDSTCINQIVQEATDLEQSILLGTPFLKPTHSFGLQLHQPDPAHSIGPNLTGIESSHSSPDRLSSHDLLEAQRDWFPSLLQIERGCDLFFRHVSPYVPFLHQPTFDSSQTAPILILSMLSLSFQNGEDPECGNQIGSGATLSVHCFHRARFLALSGDARSDLPPQDVAMVQSYLLLQICAMMFLCGKDSAHGLKMHSSMISLARATGLMQPNAVEPSVATDLESLWREFARAESLKRTLFAVHQVDALWYQFLSIPRSISHLEIKHDLPCPEDQWKSTSSAEWAHRQLVSRNPGPSVQYADAVRRFLSADPDLQDLPSFDPYGAVNIAQFLISSAREISGWSTMTGMLSMERFSALRSSLIALGPFVRPEVHTGDLTNLALCEATWQTAMIEIQLWSPSHTGGIVEGSIDAVLSQSTFLAPSAEFLCEPETAKSVQPHVDWFLRYLEAVVVPGSEAPWIALYAYKAFLIAWQLVRGGIPGAMEVVGVADGDENGALEWARKVFLRRQRWQLGKLILECVDALGK</sequence>
<keyword evidence="6" id="KW-0539">Nucleus</keyword>
<feature type="domain" description="C2H2-type" evidence="9">
    <location>
        <begin position="16"/>
        <end position="43"/>
    </location>
</feature>
<evidence type="ECO:0000256" key="4">
    <source>
        <dbReference type="ARBA" id="ARBA00022771"/>
    </source>
</evidence>
<dbReference type="PANTHER" id="PTHR40626">
    <property type="entry name" value="MIP31509P"/>
    <property type="match status" value="1"/>
</dbReference>
<dbReference type="GO" id="GO:0006351">
    <property type="term" value="P:DNA-templated transcription"/>
    <property type="evidence" value="ECO:0007669"/>
    <property type="project" value="InterPro"/>
</dbReference>
<evidence type="ECO:0000256" key="7">
    <source>
        <dbReference type="PROSITE-ProRule" id="PRU00042"/>
    </source>
</evidence>
<keyword evidence="2" id="KW-0479">Metal-binding</keyword>
<dbReference type="InterPro" id="IPR051059">
    <property type="entry name" value="VerF-like"/>
</dbReference>
<dbReference type="SUPFAM" id="SSF57667">
    <property type="entry name" value="beta-beta-alpha zinc fingers"/>
    <property type="match status" value="1"/>
</dbReference>
<keyword evidence="4 7" id="KW-0863">Zinc-finger</keyword>
<feature type="compositionally biased region" description="Basic and acidic residues" evidence="8">
    <location>
        <begin position="111"/>
        <end position="122"/>
    </location>
</feature>
<dbReference type="GO" id="GO:0008270">
    <property type="term" value="F:zinc ion binding"/>
    <property type="evidence" value="ECO:0007669"/>
    <property type="project" value="UniProtKB-KW"/>
</dbReference>
<evidence type="ECO:0000259" key="9">
    <source>
        <dbReference type="PROSITE" id="PS50157"/>
    </source>
</evidence>
<dbReference type="OrthoDB" id="8117402at2759"/>
<comment type="caution">
    <text evidence="10">The sequence shown here is derived from an EMBL/GenBank/DDBJ whole genome shotgun (WGS) entry which is preliminary data.</text>
</comment>
<reference evidence="10" key="2">
    <citation type="journal article" date="2023" name="IMA Fungus">
        <title>Comparative genomic study of the Penicillium genus elucidates a diverse pangenome and 15 lateral gene transfer events.</title>
        <authorList>
            <person name="Petersen C."/>
            <person name="Sorensen T."/>
            <person name="Nielsen M.R."/>
            <person name="Sondergaard T.E."/>
            <person name="Sorensen J.L."/>
            <person name="Fitzpatrick D.A."/>
            <person name="Frisvad J.C."/>
            <person name="Nielsen K.L."/>
        </authorList>
    </citation>
    <scope>NUCLEOTIDE SEQUENCE</scope>
    <source>
        <strain evidence="10">IBT 29677</strain>
    </source>
</reference>
<evidence type="ECO:0000256" key="3">
    <source>
        <dbReference type="ARBA" id="ARBA00022737"/>
    </source>
</evidence>
<organism evidence="10 11">
    <name type="scientific">Penicillium cosmopolitanum</name>
    <dbReference type="NCBI Taxonomy" id="1131564"/>
    <lineage>
        <taxon>Eukaryota</taxon>
        <taxon>Fungi</taxon>
        <taxon>Dikarya</taxon>
        <taxon>Ascomycota</taxon>
        <taxon>Pezizomycotina</taxon>
        <taxon>Eurotiomycetes</taxon>
        <taxon>Eurotiomycetidae</taxon>
        <taxon>Eurotiales</taxon>
        <taxon>Aspergillaceae</taxon>
        <taxon>Penicillium</taxon>
    </lineage>
</organism>
<dbReference type="GeneID" id="81371232"/>
<dbReference type="AlphaFoldDB" id="A0A9W9VZG5"/>
<dbReference type="CDD" id="cd12148">
    <property type="entry name" value="fungal_TF_MHR"/>
    <property type="match status" value="1"/>
</dbReference>
<dbReference type="PROSITE" id="PS00028">
    <property type="entry name" value="ZINC_FINGER_C2H2_1"/>
    <property type="match status" value="2"/>
</dbReference>
<dbReference type="RefSeq" id="XP_056487803.1">
    <property type="nucleotide sequence ID" value="XM_056632252.1"/>
</dbReference>
<feature type="region of interest" description="Disordered" evidence="8">
    <location>
        <begin position="62"/>
        <end position="134"/>
    </location>
</feature>
<evidence type="ECO:0000313" key="11">
    <source>
        <dbReference type="Proteomes" id="UP001147747"/>
    </source>
</evidence>
<evidence type="ECO:0000256" key="1">
    <source>
        <dbReference type="ARBA" id="ARBA00004123"/>
    </source>
</evidence>
<accession>A0A9W9VZG5</accession>
<dbReference type="GO" id="GO:0000785">
    <property type="term" value="C:chromatin"/>
    <property type="evidence" value="ECO:0007669"/>
    <property type="project" value="TreeGrafter"/>
</dbReference>
<keyword evidence="5" id="KW-0862">Zinc</keyword>
<dbReference type="EMBL" id="JAPZBU010000008">
    <property type="protein sequence ID" value="KAJ5392125.1"/>
    <property type="molecule type" value="Genomic_DNA"/>
</dbReference>
<evidence type="ECO:0000256" key="2">
    <source>
        <dbReference type="ARBA" id="ARBA00022723"/>
    </source>
</evidence>
<dbReference type="PANTHER" id="PTHR40626:SF11">
    <property type="entry name" value="ZINC FINGER PROTEIN YPR022C"/>
    <property type="match status" value="1"/>
</dbReference>
<reference evidence="10" key="1">
    <citation type="submission" date="2022-12" db="EMBL/GenBank/DDBJ databases">
        <authorList>
            <person name="Petersen C."/>
        </authorList>
    </citation>
    <scope>NUCLEOTIDE SEQUENCE</scope>
    <source>
        <strain evidence="10">IBT 29677</strain>
    </source>
</reference>
<dbReference type="GO" id="GO:0005634">
    <property type="term" value="C:nucleus"/>
    <property type="evidence" value="ECO:0007669"/>
    <property type="project" value="UniProtKB-SubCell"/>
</dbReference>
<dbReference type="InterPro" id="IPR007219">
    <property type="entry name" value="XnlR_reg_dom"/>
</dbReference>
<dbReference type="InterPro" id="IPR013087">
    <property type="entry name" value="Znf_C2H2_type"/>
</dbReference>
<comment type="subcellular location">
    <subcellularLocation>
        <location evidence="1">Nucleus</location>
    </subcellularLocation>
</comment>
<feature type="region of interest" description="Disordered" evidence="8">
    <location>
        <begin position="205"/>
        <end position="232"/>
    </location>
</feature>
<dbReference type="InterPro" id="IPR036236">
    <property type="entry name" value="Znf_C2H2_sf"/>
</dbReference>
<dbReference type="Gene3D" id="3.30.160.60">
    <property type="entry name" value="Classic Zinc Finger"/>
    <property type="match status" value="1"/>
</dbReference>
<evidence type="ECO:0000256" key="6">
    <source>
        <dbReference type="ARBA" id="ARBA00023242"/>
    </source>
</evidence>
<dbReference type="GO" id="GO:0000978">
    <property type="term" value="F:RNA polymerase II cis-regulatory region sequence-specific DNA binding"/>
    <property type="evidence" value="ECO:0007669"/>
    <property type="project" value="InterPro"/>
</dbReference>
<protein>
    <recommendedName>
        <fullName evidence="9">C2H2-type domain-containing protein</fullName>
    </recommendedName>
</protein>
<gene>
    <name evidence="10" type="ORF">N7509_007615</name>
</gene>
<evidence type="ECO:0000313" key="10">
    <source>
        <dbReference type="EMBL" id="KAJ5392125.1"/>
    </source>
</evidence>
<dbReference type="Pfam" id="PF04082">
    <property type="entry name" value="Fungal_trans"/>
    <property type="match status" value="1"/>
</dbReference>
<proteinExistence type="predicted"/>
<keyword evidence="3" id="KW-0677">Repeat</keyword>
<feature type="compositionally biased region" description="Polar residues" evidence="8">
    <location>
        <begin position="100"/>
        <end position="110"/>
    </location>
</feature>
<dbReference type="SMART" id="SM00355">
    <property type="entry name" value="ZnF_C2H2"/>
    <property type="match status" value="2"/>
</dbReference>
<dbReference type="GO" id="GO:0000981">
    <property type="term" value="F:DNA-binding transcription factor activity, RNA polymerase II-specific"/>
    <property type="evidence" value="ECO:0007669"/>
    <property type="project" value="InterPro"/>
</dbReference>
<evidence type="ECO:0000256" key="5">
    <source>
        <dbReference type="ARBA" id="ARBA00022833"/>
    </source>
</evidence>
<name>A0A9W9VZG5_9EURO</name>
<keyword evidence="11" id="KW-1185">Reference proteome</keyword>